<proteinExistence type="predicted"/>
<accession>A0A4R4V800</accession>
<evidence type="ECO:0000313" key="6">
    <source>
        <dbReference type="EMBL" id="TDD01398.1"/>
    </source>
</evidence>
<dbReference type="PANTHER" id="PTHR30168:SF0">
    <property type="entry name" value="INNER MEMBRANE PROTEIN"/>
    <property type="match status" value="1"/>
</dbReference>
<dbReference type="GO" id="GO:0006508">
    <property type="term" value="P:proteolysis"/>
    <property type="evidence" value="ECO:0007669"/>
    <property type="project" value="UniProtKB-KW"/>
</dbReference>
<evidence type="ECO:0000256" key="2">
    <source>
        <dbReference type="ARBA" id="ARBA00022692"/>
    </source>
</evidence>
<feature type="signal peptide" evidence="5">
    <location>
        <begin position="1"/>
        <end position="28"/>
    </location>
</feature>
<comment type="subcellular location">
    <subcellularLocation>
        <location evidence="1">Membrane</location>
        <topology evidence="1">Single-pass membrane protein</topology>
    </subcellularLocation>
</comment>
<organism evidence="6 7">
    <name type="scientific">Nonomuraea deserti</name>
    <dbReference type="NCBI Taxonomy" id="1848322"/>
    <lineage>
        <taxon>Bacteria</taxon>
        <taxon>Bacillati</taxon>
        <taxon>Actinomycetota</taxon>
        <taxon>Actinomycetes</taxon>
        <taxon>Streptosporangiales</taxon>
        <taxon>Streptosporangiaceae</taxon>
        <taxon>Nonomuraea</taxon>
    </lineage>
</organism>
<sequence length="256" mass="28416">MRSLPLTRVLTLAAILASVCLPAPSAQAAPVRNPFPKKAGKLATTSCPETPIVSGGIPRTREYLQTVVKCLDKSWGAYVERAGRTFRKPVVRYFEEPADTVCGMRWPAYADAFYCTERATVVFPLTGRWLENRTDLYPFKVAAHEYGHHLQSLLGIRRSFEVRARADRTHQDQLKRRYELQADCLSGVFLGSVWRSLARSEADWAALLDATRASGDDDGHRTHGKGASRVHWLKRGYGAVSPAACDTWSAPATRVA</sequence>
<keyword evidence="6" id="KW-0378">Hydrolase</keyword>
<reference evidence="6 7" key="1">
    <citation type="submission" date="2019-03" db="EMBL/GenBank/DDBJ databases">
        <title>Draft genome sequences of novel Actinobacteria.</title>
        <authorList>
            <person name="Sahin N."/>
            <person name="Ay H."/>
            <person name="Saygin H."/>
        </authorList>
    </citation>
    <scope>NUCLEOTIDE SEQUENCE [LARGE SCALE GENOMIC DNA]</scope>
    <source>
        <strain evidence="6 7">KC310</strain>
    </source>
</reference>
<dbReference type="EMBL" id="SMKO01000078">
    <property type="protein sequence ID" value="TDD01398.1"/>
    <property type="molecule type" value="Genomic_DNA"/>
</dbReference>
<feature type="chain" id="PRO_5020599176" evidence="5">
    <location>
        <begin position="29"/>
        <end position="256"/>
    </location>
</feature>
<gene>
    <name evidence="6" type="ORF">E1292_26185</name>
</gene>
<keyword evidence="3" id="KW-1133">Transmembrane helix</keyword>
<keyword evidence="4" id="KW-0472">Membrane</keyword>
<evidence type="ECO:0000256" key="5">
    <source>
        <dbReference type="SAM" id="SignalP"/>
    </source>
</evidence>
<dbReference type="AlphaFoldDB" id="A0A4R4V800"/>
<dbReference type="RefSeq" id="WP_132597862.1">
    <property type="nucleotide sequence ID" value="NZ_SMKO01000078.1"/>
</dbReference>
<evidence type="ECO:0000256" key="1">
    <source>
        <dbReference type="ARBA" id="ARBA00004167"/>
    </source>
</evidence>
<keyword evidence="2" id="KW-0812">Transmembrane</keyword>
<evidence type="ECO:0000313" key="7">
    <source>
        <dbReference type="Proteomes" id="UP000295258"/>
    </source>
</evidence>
<protein>
    <submittedName>
        <fullName evidence="6">Metalloprotease-like protein</fullName>
    </submittedName>
</protein>
<keyword evidence="6" id="KW-0645">Protease</keyword>
<dbReference type="PANTHER" id="PTHR30168">
    <property type="entry name" value="PUTATIVE MEMBRANE PROTEIN YPFJ"/>
    <property type="match status" value="1"/>
</dbReference>
<dbReference type="Pfam" id="PF04228">
    <property type="entry name" value="Zn_peptidase"/>
    <property type="match status" value="1"/>
</dbReference>
<dbReference type="InterPro" id="IPR007343">
    <property type="entry name" value="Uncharacterised_pept_Zn_put"/>
</dbReference>
<keyword evidence="5" id="KW-0732">Signal</keyword>
<dbReference type="GO" id="GO:0008237">
    <property type="term" value="F:metallopeptidase activity"/>
    <property type="evidence" value="ECO:0007669"/>
    <property type="project" value="UniProtKB-KW"/>
</dbReference>
<comment type="caution">
    <text evidence="6">The sequence shown here is derived from an EMBL/GenBank/DDBJ whole genome shotgun (WGS) entry which is preliminary data.</text>
</comment>
<evidence type="ECO:0000256" key="3">
    <source>
        <dbReference type="ARBA" id="ARBA00022989"/>
    </source>
</evidence>
<dbReference type="GO" id="GO:0016020">
    <property type="term" value="C:membrane"/>
    <property type="evidence" value="ECO:0007669"/>
    <property type="project" value="UniProtKB-SubCell"/>
</dbReference>
<keyword evidence="6" id="KW-0482">Metalloprotease</keyword>
<name>A0A4R4V800_9ACTN</name>
<evidence type="ECO:0000256" key="4">
    <source>
        <dbReference type="ARBA" id="ARBA00023136"/>
    </source>
</evidence>
<keyword evidence="7" id="KW-1185">Reference proteome</keyword>
<dbReference type="Proteomes" id="UP000295258">
    <property type="component" value="Unassembled WGS sequence"/>
</dbReference>